<dbReference type="AlphaFoldDB" id="A0A8H5LGG5"/>
<protein>
    <submittedName>
        <fullName evidence="1">Uncharacterized protein</fullName>
    </submittedName>
</protein>
<accession>A0A8H5LGG5</accession>
<comment type="caution">
    <text evidence="1">The sequence shown here is derived from an EMBL/GenBank/DDBJ whole genome shotgun (WGS) entry which is preliminary data.</text>
</comment>
<reference evidence="1 2" key="1">
    <citation type="submission" date="2020-05" db="EMBL/GenBank/DDBJ databases">
        <title>Identification and distribution of gene clusters putatively required for synthesis of sphingolipid metabolism inhibitors in phylogenetically diverse species of the filamentous fungus Fusarium.</title>
        <authorList>
            <person name="Kim H.-S."/>
            <person name="Busman M."/>
            <person name="Brown D.W."/>
            <person name="Divon H."/>
            <person name="Uhlig S."/>
            <person name="Proctor R.H."/>
        </authorList>
    </citation>
    <scope>NUCLEOTIDE SEQUENCE [LARGE SCALE GENOMIC DNA]</scope>
    <source>
        <strain evidence="1 2">NRRL 25211</strain>
    </source>
</reference>
<evidence type="ECO:0000313" key="1">
    <source>
        <dbReference type="EMBL" id="KAF5590846.1"/>
    </source>
</evidence>
<organism evidence="1 2">
    <name type="scientific">Fusarium pseudoanthophilum</name>
    <dbReference type="NCBI Taxonomy" id="48495"/>
    <lineage>
        <taxon>Eukaryota</taxon>
        <taxon>Fungi</taxon>
        <taxon>Dikarya</taxon>
        <taxon>Ascomycota</taxon>
        <taxon>Pezizomycotina</taxon>
        <taxon>Sordariomycetes</taxon>
        <taxon>Hypocreomycetidae</taxon>
        <taxon>Hypocreales</taxon>
        <taxon>Nectriaceae</taxon>
        <taxon>Fusarium</taxon>
        <taxon>Fusarium fujikuroi species complex</taxon>
    </lineage>
</organism>
<gene>
    <name evidence="1" type="ORF">FPANT_5877</name>
</gene>
<evidence type="ECO:0000313" key="2">
    <source>
        <dbReference type="Proteomes" id="UP000544095"/>
    </source>
</evidence>
<proteinExistence type="predicted"/>
<sequence length="664" mass="74330">MAPPMPLSFLEKVVVSKLRFPLYDHLENPTKVYFSLGAVDILDRDGTVTYDPETGFPIAITKETEFAIELSAEGLGLIPTLTPPFSITATLQNADIFKLEFASPAVMQQVTLIQPMVQGQLKSLPWVLDGQLRWLLRGSKEDQPQYYHNMAVEIYALPELLPPYFEKQGIPLRLLRLPWYIPAWMQQVEQSLGQPAVDWPSFVIQALAADAQLEYKDFNGASQYTTWDPEWIGTALRAGQSIVSWLDLWLWDLHNNTASGVKRPIDIYDLATLSQVLIGLGLDYSRDRTGMHYLTPFGYINPTNLIGRLEEPPNPDNQDSMCNNPLYAVGIKYCKAMLCERYSNTRSYLGYHLFLSVQRDDSPHVLDVCCGPQPGKTTLQGYLDFVIETDAGLYSPPNYPGTAQDIINGPGVSDLAISRAFEKRQDPSTQFPKTIIDKLKASLSSFGTLSEPYISVLPGAYNIMLTWTLQSSSHPGEFVTITLFALWSEQSIQSLWNRRRRSSSSWQFTSGDPYDIFLDETIGSLRMFADLERHYVVTIQTRYGKSNSTLSVKDNIQNVLSSTLQPPLAIPDYFDGIAHVSANVGKETLITATTSKNGHRDMLGFIVQITQDRGILTLMNTVYQGNTATFSFITRAAGQAIVKLTLYSGDLASDYQEVTIKVPE</sequence>
<name>A0A8H5LGG5_9HYPO</name>
<dbReference type="EMBL" id="JAAOAR010000284">
    <property type="protein sequence ID" value="KAF5590846.1"/>
    <property type="molecule type" value="Genomic_DNA"/>
</dbReference>
<keyword evidence="2" id="KW-1185">Reference proteome</keyword>
<dbReference type="Proteomes" id="UP000544095">
    <property type="component" value="Unassembled WGS sequence"/>
</dbReference>